<keyword evidence="2" id="KW-1185">Reference proteome</keyword>
<name>A0ABV1BRC3_9FIRM</name>
<organism evidence="1 2">
    <name type="scientific">[Lactobacillus] rogosae</name>
    <dbReference type="NCBI Taxonomy" id="706562"/>
    <lineage>
        <taxon>Bacteria</taxon>
        <taxon>Bacillati</taxon>
        <taxon>Bacillota</taxon>
        <taxon>Clostridia</taxon>
        <taxon>Lachnospirales</taxon>
        <taxon>Lachnospiraceae</taxon>
        <taxon>Lachnospira</taxon>
    </lineage>
</organism>
<proteinExistence type="predicted"/>
<protein>
    <submittedName>
        <fullName evidence="1">Uncharacterized protein</fullName>
    </submittedName>
</protein>
<dbReference type="EMBL" id="JBBMER010000001">
    <property type="protein sequence ID" value="MEQ2378312.1"/>
    <property type="molecule type" value="Genomic_DNA"/>
</dbReference>
<sequence>MIQEEAIILARQAEREMMQNREIKVRCPKCGTMPRITNTLRGERFVVSCDCGYIYNCEIY</sequence>
<evidence type="ECO:0000313" key="1">
    <source>
        <dbReference type="EMBL" id="MEQ2378312.1"/>
    </source>
</evidence>
<accession>A0ABV1BRC3</accession>
<evidence type="ECO:0000313" key="2">
    <source>
        <dbReference type="Proteomes" id="UP001442364"/>
    </source>
</evidence>
<gene>
    <name evidence="1" type="ORF">WMO14_00240</name>
</gene>
<dbReference type="RefSeq" id="WP_022502752.1">
    <property type="nucleotide sequence ID" value="NZ_DAWCMB010000103.1"/>
</dbReference>
<dbReference type="Proteomes" id="UP001442364">
    <property type="component" value="Unassembled WGS sequence"/>
</dbReference>
<reference evidence="1 2" key="1">
    <citation type="submission" date="2024-03" db="EMBL/GenBank/DDBJ databases">
        <title>Human intestinal bacterial collection.</title>
        <authorList>
            <person name="Pauvert C."/>
            <person name="Hitch T.C.A."/>
            <person name="Clavel T."/>
        </authorList>
    </citation>
    <scope>NUCLEOTIDE SEQUENCE [LARGE SCALE GENOMIC DNA]</scope>
    <source>
        <strain evidence="1 2">CLA-AA-H255</strain>
    </source>
</reference>
<comment type="caution">
    <text evidence="1">The sequence shown here is derived from an EMBL/GenBank/DDBJ whole genome shotgun (WGS) entry which is preliminary data.</text>
</comment>